<gene>
    <name evidence="2" type="ORF">ERS852573_00397</name>
</gene>
<sequence length="87" mass="8920">MDISTIGTVVGIVAICYVIGLGCKAYKKIPDKWIPVIMAVCGGVLGVAGLYTMPDFPAGDVINAVAVGMASGLAATGVNQLYKQQCK</sequence>
<dbReference type="OrthoDB" id="1735219at2"/>
<dbReference type="RefSeq" id="WP_055213451.1">
    <property type="nucleotide sequence ID" value="NZ_CYXO01000002.1"/>
</dbReference>
<reference evidence="2 3" key="1">
    <citation type="submission" date="2015-09" db="EMBL/GenBank/DDBJ databases">
        <authorList>
            <consortium name="Pathogen Informatics"/>
        </authorList>
    </citation>
    <scope>NUCLEOTIDE SEQUENCE [LARGE SCALE GENOMIC DNA]</scope>
    <source>
        <strain evidence="2 3">2789STDY5834961</strain>
    </source>
</reference>
<dbReference type="AlphaFoldDB" id="A0A173RDL7"/>
<proteinExistence type="predicted"/>
<feature type="transmembrane region" description="Helical" evidence="1">
    <location>
        <begin position="6"/>
        <end position="26"/>
    </location>
</feature>
<keyword evidence="1" id="KW-0472">Membrane</keyword>
<keyword evidence="1" id="KW-1133">Transmembrane helix</keyword>
<evidence type="ECO:0000256" key="1">
    <source>
        <dbReference type="SAM" id="Phobius"/>
    </source>
</evidence>
<name>A0A173RDL7_9FIRM</name>
<dbReference type="Pfam" id="PF16079">
    <property type="entry name" value="Phage_holin_5_2"/>
    <property type="match status" value="1"/>
</dbReference>
<dbReference type="EMBL" id="CYXO01000002">
    <property type="protein sequence ID" value="CUM75952.1"/>
    <property type="molecule type" value="Genomic_DNA"/>
</dbReference>
<evidence type="ECO:0000313" key="2">
    <source>
        <dbReference type="EMBL" id="CUM75952.1"/>
    </source>
</evidence>
<evidence type="ECO:0008006" key="4">
    <source>
        <dbReference type="Google" id="ProtNLM"/>
    </source>
</evidence>
<keyword evidence="1" id="KW-0812">Transmembrane</keyword>
<feature type="transmembrane region" description="Helical" evidence="1">
    <location>
        <begin position="33"/>
        <end position="52"/>
    </location>
</feature>
<accession>A0A173RDL7</accession>
<dbReference type="InterPro" id="IPR032111">
    <property type="entry name" value="Clostridium_phage_holin"/>
</dbReference>
<protein>
    <recommendedName>
        <fullName evidence="4">Enolase</fullName>
    </recommendedName>
</protein>
<organism evidence="2 3">
    <name type="scientific">Dorea longicatena</name>
    <dbReference type="NCBI Taxonomy" id="88431"/>
    <lineage>
        <taxon>Bacteria</taxon>
        <taxon>Bacillati</taxon>
        <taxon>Bacillota</taxon>
        <taxon>Clostridia</taxon>
        <taxon>Lachnospirales</taxon>
        <taxon>Lachnospiraceae</taxon>
        <taxon>Dorea</taxon>
    </lineage>
</organism>
<dbReference type="Proteomes" id="UP000095597">
    <property type="component" value="Unassembled WGS sequence"/>
</dbReference>
<evidence type="ECO:0000313" key="3">
    <source>
        <dbReference type="Proteomes" id="UP000095597"/>
    </source>
</evidence>
<feature type="transmembrane region" description="Helical" evidence="1">
    <location>
        <begin position="64"/>
        <end position="82"/>
    </location>
</feature>